<evidence type="ECO:0000313" key="5">
    <source>
        <dbReference type="Proteomes" id="UP001595699"/>
    </source>
</evidence>
<dbReference type="Pfam" id="PF17940">
    <property type="entry name" value="TetR_C_31"/>
    <property type="match status" value="1"/>
</dbReference>
<accession>A0ABV7Y3L7</accession>
<proteinExistence type="predicted"/>
<sequence>MRPSAEERRQRIIQAAHELIPAVGVQGLTHRLVAERARVPLGSTTYYFATLADLVDAALAAATDVTTECLRDWSERLEASTDVPATLAELVGEWVEDGEQLATWNELYTAAGHRPELRALARVWSDGLADLLTAYATDQAAARDAAAFVDGVVMHALIRDEPVDSARLARVIAVLLGRYPA</sequence>
<dbReference type="InterPro" id="IPR036271">
    <property type="entry name" value="Tet_transcr_reg_TetR-rel_C_sf"/>
</dbReference>
<dbReference type="InterPro" id="IPR009057">
    <property type="entry name" value="Homeodomain-like_sf"/>
</dbReference>
<dbReference type="PANTHER" id="PTHR30055:SF231">
    <property type="entry name" value="TRANSCRIPTIONAL REGULATORY PROTEIN (PROBABLY DEOR-FAMILY)-RELATED"/>
    <property type="match status" value="1"/>
</dbReference>
<organism evidence="4 5">
    <name type="scientific">Tenggerimyces flavus</name>
    <dbReference type="NCBI Taxonomy" id="1708749"/>
    <lineage>
        <taxon>Bacteria</taxon>
        <taxon>Bacillati</taxon>
        <taxon>Actinomycetota</taxon>
        <taxon>Actinomycetes</taxon>
        <taxon>Propionibacteriales</taxon>
        <taxon>Nocardioidaceae</taxon>
        <taxon>Tenggerimyces</taxon>
    </lineage>
</organism>
<dbReference type="InterPro" id="IPR041583">
    <property type="entry name" value="TetR_C_31"/>
</dbReference>
<gene>
    <name evidence="4" type="ORF">ACFOUW_03310</name>
</gene>
<evidence type="ECO:0000313" key="4">
    <source>
        <dbReference type="EMBL" id="MFC3759851.1"/>
    </source>
</evidence>
<dbReference type="PROSITE" id="PS50977">
    <property type="entry name" value="HTH_TETR_2"/>
    <property type="match status" value="1"/>
</dbReference>
<dbReference type="EMBL" id="JBHRZH010000004">
    <property type="protein sequence ID" value="MFC3759851.1"/>
    <property type="molecule type" value="Genomic_DNA"/>
</dbReference>
<evidence type="ECO:0000256" key="2">
    <source>
        <dbReference type="PROSITE-ProRule" id="PRU00335"/>
    </source>
</evidence>
<comment type="caution">
    <text evidence="4">The sequence shown here is derived from an EMBL/GenBank/DDBJ whole genome shotgun (WGS) entry which is preliminary data.</text>
</comment>
<dbReference type="Proteomes" id="UP001595699">
    <property type="component" value="Unassembled WGS sequence"/>
</dbReference>
<protein>
    <submittedName>
        <fullName evidence="4">TetR/AcrR family transcriptional regulator</fullName>
    </submittedName>
</protein>
<dbReference type="SUPFAM" id="SSF46689">
    <property type="entry name" value="Homeodomain-like"/>
    <property type="match status" value="1"/>
</dbReference>
<feature type="DNA-binding region" description="H-T-H motif" evidence="2">
    <location>
        <begin position="29"/>
        <end position="48"/>
    </location>
</feature>
<dbReference type="InterPro" id="IPR001647">
    <property type="entry name" value="HTH_TetR"/>
</dbReference>
<dbReference type="Gene3D" id="1.10.357.10">
    <property type="entry name" value="Tetracycline Repressor, domain 2"/>
    <property type="match status" value="1"/>
</dbReference>
<dbReference type="RefSeq" id="WP_205120311.1">
    <property type="nucleotide sequence ID" value="NZ_JAFBCM010000001.1"/>
</dbReference>
<keyword evidence="5" id="KW-1185">Reference proteome</keyword>
<dbReference type="PANTHER" id="PTHR30055">
    <property type="entry name" value="HTH-TYPE TRANSCRIPTIONAL REGULATOR RUTR"/>
    <property type="match status" value="1"/>
</dbReference>
<evidence type="ECO:0000256" key="1">
    <source>
        <dbReference type="ARBA" id="ARBA00023125"/>
    </source>
</evidence>
<evidence type="ECO:0000259" key="3">
    <source>
        <dbReference type="PROSITE" id="PS50977"/>
    </source>
</evidence>
<reference evidence="5" key="1">
    <citation type="journal article" date="2019" name="Int. J. Syst. Evol. Microbiol.">
        <title>The Global Catalogue of Microorganisms (GCM) 10K type strain sequencing project: providing services to taxonomists for standard genome sequencing and annotation.</title>
        <authorList>
            <consortium name="The Broad Institute Genomics Platform"/>
            <consortium name="The Broad Institute Genome Sequencing Center for Infectious Disease"/>
            <person name="Wu L."/>
            <person name="Ma J."/>
        </authorList>
    </citation>
    <scope>NUCLEOTIDE SEQUENCE [LARGE SCALE GENOMIC DNA]</scope>
    <source>
        <strain evidence="5">CGMCC 4.7241</strain>
    </source>
</reference>
<dbReference type="SUPFAM" id="SSF48498">
    <property type="entry name" value="Tetracyclin repressor-like, C-terminal domain"/>
    <property type="match status" value="1"/>
</dbReference>
<feature type="domain" description="HTH tetR-type" evidence="3">
    <location>
        <begin position="6"/>
        <end position="66"/>
    </location>
</feature>
<keyword evidence="1 2" id="KW-0238">DNA-binding</keyword>
<name>A0ABV7Y3L7_9ACTN</name>
<dbReference type="InterPro" id="IPR050109">
    <property type="entry name" value="HTH-type_TetR-like_transc_reg"/>
</dbReference>